<evidence type="ECO:0000256" key="8">
    <source>
        <dbReference type="ARBA" id="ARBA00023274"/>
    </source>
</evidence>
<dbReference type="CDD" id="cd00337">
    <property type="entry name" value="Ribosomal_uL14"/>
    <property type="match status" value="1"/>
</dbReference>
<feature type="compositionally biased region" description="Basic and acidic residues" evidence="12">
    <location>
        <begin position="396"/>
        <end position="407"/>
    </location>
</feature>
<dbReference type="OrthoDB" id="21463at2759"/>
<evidence type="ECO:0000256" key="6">
    <source>
        <dbReference type="ARBA" id="ARBA00022980"/>
    </source>
</evidence>
<keyword evidence="6" id="KW-0689">Ribosomal protein</keyword>
<keyword evidence="8" id="KW-0687">Ribonucleoprotein</keyword>
<gene>
    <name evidence="13" type="ORF">P879_02171</name>
</gene>
<evidence type="ECO:0000256" key="5">
    <source>
        <dbReference type="ARBA" id="ARBA00022946"/>
    </source>
</evidence>
<dbReference type="GO" id="GO:0032543">
    <property type="term" value="P:mitochondrial translation"/>
    <property type="evidence" value="ECO:0007669"/>
    <property type="project" value="InterPro"/>
</dbReference>
<dbReference type="InterPro" id="IPR036853">
    <property type="entry name" value="Ribosomal_uL14_sf"/>
</dbReference>
<evidence type="ECO:0000313" key="13">
    <source>
        <dbReference type="EMBL" id="KAF8572335.1"/>
    </source>
</evidence>
<feature type="region of interest" description="Disordered" evidence="12">
    <location>
        <begin position="387"/>
        <end position="412"/>
    </location>
</feature>
<dbReference type="HAMAP" id="MF_01367">
    <property type="entry name" value="Ribosomal_uL14"/>
    <property type="match status" value="1"/>
</dbReference>
<evidence type="ECO:0000256" key="9">
    <source>
        <dbReference type="ARBA" id="ARBA00032055"/>
    </source>
</evidence>
<dbReference type="GO" id="GO:0003735">
    <property type="term" value="F:structural constituent of ribosome"/>
    <property type="evidence" value="ECO:0007669"/>
    <property type="project" value="InterPro"/>
</dbReference>
<dbReference type="Gene3D" id="2.40.150.20">
    <property type="entry name" value="Ribosomal protein L14"/>
    <property type="match status" value="1"/>
</dbReference>
<comment type="similarity">
    <text evidence="3">Belongs to the universal ribosomal protein uL14 family.</text>
</comment>
<evidence type="ECO:0000256" key="2">
    <source>
        <dbReference type="ARBA" id="ARBA00006136"/>
    </source>
</evidence>
<dbReference type="Gene3D" id="4.10.640.10">
    <property type="entry name" value="Ribosomal protein S18"/>
    <property type="match status" value="1"/>
</dbReference>
<evidence type="ECO:0000256" key="1">
    <source>
        <dbReference type="ARBA" id="ARBA00004173"/>
    </source>
</evidence>
<dbReference type="Pfam" id="PF01084">
    <property type="entry name" value="Ribosomal_S18"/>
    <property type="match status" value="1"/>
</dbReference>
<accession>A0A8T0DWM8</accession>
<evidence type="ECO:0000256" key="3">
    <source>
        <dbReference type="ARBA" id="ARBA00010745"/>
    </source>
</evidence>
<keyword evidence="5" id="KW-0809">Transit peptide</keyword>
<dbReference type="GO" id="GO:0005739">
    <property type="term" value="C:mitochondrion"/>
    <property type="evidence" value="ECO:0007669"/>
    <property type="project" value="UniProtKB-SubCell"/>
</dbReference>
<keyword evidence="7" id="KW-0496">Mitochondrion</keyword>
<protein>
    <recommendedName>
        <fullName evidence="10">Small ribosomal subunit protein mS40</fullName>
    </recommendedName>
    <alternativeName>
        <fullName evidence="9">28S ribosomal protein S18-2, mitochondrial</fullName>
    </alternativeName>
    <alternativeName>
        <fullName evidence="11">28S ribosomal protein S18b, mitochondrial</fullName>
    </alternativeName>
</protein>
<evidence type="ECO:0000313" key="14">
    <source>
        <dbReference type="Proteomes" id="UP000699462"/>
    </source>
</evidence>
<dbReference type="SUPFAM" id="SSF50193">
    <property type="entry name" value="Ribosomal protein L14"/>
    <property type="match status" value="1"/>
</dbReference>
<dbReference type="InterPro" id="IPR036870">
    <property type="entry name" value="Ribosomal_bS18_sf"/>
</dbReference>
<evidence type="ECO:0000256" key="11">
    <source>
        <dbReference type="ARBA" id="ARBA00035515"/>
    </source>
</evidence>
<dbReference type="EMBL" id="JTDF01000073">
    <property type="protein sequence ID" value="KAF8572335.1"/>
    <property type="molecule type" value="Genomic_DNA"/>
</dbReference>
<name>A0A8T0DWM8_9TREM</name>
<evidence type="ECO:0000256" key="12">
    <source>
        <dbReference type="SAM" id="MobiDB-lite"/>
    </source>
</evidence>
<organism evidence="13 14">
    <name type="scientific">Paragonimus westermani</name>
    <dbReference type="NCBI Taxonomy" id="34504"/>
    <lineage>
        <taxon>Eukaryota</taxon>
        <taxon>Metazoa</taxon>
        <taxon>Spiralia</taxon>
        <taxon>Lophotrochozoa</taxon>
        <taxon>Platyhelminthes</taxon>
        <taxon>Trematoda</taxon>
        <taxon>Digenea</taxon>
        <taxon>Plagiorchiida</taxon>
        <taxon>Troglotremata</taxon>
        <taxon>Troglotrematidae</taxon>
        <taxon>Paragonimus</taxon>
    </lineage>
</organism>
<dbReference type="InterPro" id="IPR001648">
    <property type="entry name" value="Ribosomal_bS18"/>
</dbReference>
<keyword evidence="14" id="KW-1185">Reference proteome</keyword>
<reference evidence="13 14" key="1">
    <citation type="submission" date="2019-07" db="EMBL/GenBank/DDBJ databases">
        <title>Annotation for the trematode Paragonimus westermani.</title>
        <authorList>
            <person name="Choi Y.-J."/>
        </authorList>
    </citation>
    <scope>NUCLEOTIDE SEQUENCE [LARGE SCALE GENOMIC DNA]</scope>
    <source>
        <strain evidence="13">180907_Pwestermani</strain>
    </source>
</reference>
<sequence length="524" mass="58472">MSGSMVVKRFFLGIFGTPAVSPLFHALFGASWSRPASEFARGFTSLARTYQQLFLQPGLPARFYASSIKSSVIADEDGVNSAEPKPLNEQTTPEKVTLRKNYHGKPYNPVDLATSLDYVNSEVYESTYRGKPVWFYYRRNFKGHFAPPKTRPNCVMSKLLISSNPCPICRDEFLVLDYRNTKLLKQFINPISAKILEPSQTGLCQHQHKKLVLEIEKAQDLGTIEMWLPFHLYDYSDYYDYLPPEQLRQLIQASGCTSNLLMDETNDGSLSSGPVSSNDIASLPVHLQDLLRTVHTIPHASDSLSEPAKVEIERPKVPNRYKVEEDYKKRFPQTVTPTGAIRSLPIKLSPVWQFCGRLLWTSLSVGHGPLRFVAPQTRLRVVDNSPWSSIAPATTDPKKRTPSKLEQKGQTSGLQSDIQILLAAGTKAIAPKPALCIRVCNPRNKGRIGDKVVVAVGGQKKRGWIVGTRQQSRDGWPRFESNNIVLVDDEGNPLGTRILVPIPARLRSLSGDVSKILSIATTFV</sequence>
<evidence type="ECO:0000256" key="4">
    <source>
        <dbReference type="ARBA" id="ARBA00022553"/>
    </source>
</evidence>
<dbReference type="Pfam" id="PF00238">
    <property type="entry name" value="Ribosomal_L14"/>
    <property type="match status" value="1"/>
</dbReference>
<dbReference type="Proteomes" id="UP000699462">
    <property type="component" value="Unassembled WGS sequence"/>
</dbReference>
<dbReference type="PANTHER" id="PTHR13329">
    <property type="entry name" value="MITOCHONDRIAL RIBOSOMAL PROTEIN S18B"/>
    <property type="match status" value="1"/>
</dbReference>
<comment type="caution">
    <text evidence="13">The sequence shown here is derived from an EMBL/GenBank/DDBJ whole genome shotgun (WGS) entry which is preliminary data.</text>
</comment>
<dbReference type="AlphaFoldDB" id="A0A8T0DWM8"/>
<dbReference type="PANTHER" id="PTHR13329:SF2">
    <property type="entry name" value="SMALL RIBOSOMAL SUBUNIT PROTEIN MS40"/>
    <property type="match status" value="1"/>
</dbReference>
<dbReference type="InterPro" id="IPR000218">
    <property type="entry name" value="Ribosomal_uL14"/>
</dbReference>
<dbReference type="GO" id="GO:0005840">
    <property type="term" value="C:ribosome"/>
    <property type="evidence" value="ECO:0007669"/>
    <property type="project" value="UniProtKB-KW"/>
</dbReference>
<evidence type="ECO:0000256" key="10">
    <source>
        <dbReference type="ARBA" id="ARBA00035130"/>
    </source>
</evidence>
<dbReference type="SMART" id="SM01374">
    <property type="entry name" value="Ribosomal_L14"/>
    <property type="match status" value="1"/>
</dbReference>
<dbReference type="InterPro" id="IPR040054">
    <property type="entry name" value="MRPS18B"/>
</dbReference>
<evidence type="ECO:0000256" key="7">
    <source>
        <dbReference type="ARBA" id="ARBA00023128"/>
    </source>
</evidence>
<keyword evidence="4" id="KW-0597">Phosphoprotein</keyword>
<comment type="subcellular location">
    <subcellularLocation>
        <location evidence="1">Mitochondrion</location>
    </subcellularLocation>
</comment>
<dbReference type="GO" id="GO:1990904">
    <property type="term" value="C:ribonucleoprotein complex"/>
    <property type="evidence" value="ECO:0007669"/>
    <property type="project" value="UniProtKB-KW"/>
</dbReference>
<proteinExistence type="inferred from homology"/>
<comment type="similarity">
    <text evidence="2">Belongs to the bacterial ribosomal protein bS18 family. Mitochondrion-specific ribosomal protein mS40 subfamily.</text>
</comment>
<dbReference type="SUPFAM" id="SSF46911">
    <property type="entry name" value="Ribosomal protein S18"/>
    <property type="match status" value="1"/>
</dbReference>